<comment type="similarity">
    <text evidence="2">Belongs to the NAD(P)-dependent epimerase/dehydratase family. Dihydroflavonol-4-reductase subfamily.</text>
</comment>
<gene>
    <name evidence="4" type="ORF">IAR55_003158</name>
</gene>
<evidence type="ECO:0000259" key="3">
    <source>
        <dbReference type="Pfam" id="PF01370"/>
    </source>
</evidence>
<dbReference type="GO" id="GO:0016616">
    <property type="term" value="F:oxidoreductase activity, acting on the CH-OH group of donors, NAD or NADP as acceptor"/>
    <property type="evidence" value="ECO:0007669"/>
    <property type="project" value="TreeGrafter"/>
</dbReference>
<dbReference type="PANTHER" id="PTHR10366">
    <property type="entry name" value="NAD DEPENDENT EPIMERASE/DEHYDRATASE"/>
    <property type="match status" value="1"/>
</dbReference>
<dbReference type="Gene3D" id="3.40.50.720">
    <property type="entry name" value="NAD(P)-binding Rossmann-like Domain"/>
    <property type="match status" value="1"/>
</dbReference>
<sequence length="358" mass="39588">MSAPIVAITGLNGFIATHLAVLYLSKGWRVRASARTVDKVERLKSQAVFEDWVAKDLLEVIVVEDMTNVEQIKTLLDGVEAVAHLAAPVDQSLKSWDAFKIPTVKGVTTILEAAKDSPTIKAVTIMSSSAAALNVIGLAEQRHTYVETDWYPFDEATCASFDPEDKFSPQLWYCGAKKYAELAAYEFVETHKPKWSMATFCPAMVYGPTIQFANPQDFNDATPGNSIADFIALVGGKDEPLPMQRGNAYADVRDTATAMFNAVVGQKSGRFFICGHDYTFQMLANMCRKLRPDLDAYFPLGDPTLPDIKAEDIPHLSNVKSIEELGVKYHSMEETLKDSLAYWEKIGVFKIPPGSWKA</sequence>
<dbReference type="AlphaFoldDB" id="A0AAW0Z0R8"/>
<dbReference type="RefSeq" id="XP_066803768.1">
    <property type="nucleotide sequence ID" value="XM_066946267.1"/>
</dbReference>
<dbReference type="GeneID" id="92180416"/>
<protein>
    <recommendedName>
        <fullName evidence="3">NAD-dependent epimerase/dehydratase domain-containing protein</fullName>
    </recommendedName>
</protein>
<dbReference type="KEGG" id="kne:92180416"/>
<keyword evidence="5" id="KW-1185">Reference proteome</keyword>
<proteinExistence type="inferred from homology"/>
<keyword evidence="1" id="KW-0560">Oxidoreductase</keyword>
<evidence type="ECO:0000313" key="4">
    <source>
        <dbReference type="EMBL" id="KAK8858927.1"/>
    </source>
</evidence>
<dbReference type="InterPro" id="IPR001509">
    <property type="entry name" value="Epimerase_deHydtase"/>
</dbReference>
<dbReference type="SUPFAM" id="SSF51735">
    <property type="entry name" value="NAD(P)-binding Rossmann-fold domains"/>
    <property type="match status" value="1"/>
</dbReference>
<dbReference type="PANTHER" id="PTHR10366:SF579">
    <property type="entry name" value="3-BETA HYDROXYSTEROID DEHYDROGENASE_ISOMERASE FAMILY PROTEIN (AFU_ORTHOLOGUE AFUA_3G02250)"/>
    <property type="match status" value="1"/>
</dbReference>
<comment type="caution">
    <text evidence="4">The sequence shown here is derived from an EMBL/GenBank/DDBJ whole genome shotgun (WGS) entry which is preliminary data.</text>
</comment>
<accession>A0AAW0Z0R8</accession>
<organism evidence="4 5">
    <name type="scientific">Kwoniella newhampshirensis</name>
    <dbReference type="NCBI Taxonomy" id="1651941"/>
    <lineage>
        <taxon>Eukaryota</taxon>
        <taxon>Fungi</taxon>
        <taxon>Dikarya</taxon>
        <taxon>Basidiomycota</taxon>
        <taxon>Agaricomycotina</taxon>
        <taxon>Tremellomycetes</taxon>
        <taxon>Tremellales</taxon>
        <taxon>Cryptococcaceae</taxon>
        <taxon>Kwoniella</taxon>
    </lineage>
</organism>
<dbReference type="Pfam" id="PF01370">
    <property type="entry name" value="Epimerase"/>
    <property type="match status" value="1"/>
</dbReference>
<reference evidence="4 5" key="1">
    <citation type="journal article" date="2024" name="bioRxiv">
        <title>Comparative genomics of Cryptococcus and Kwoniella reveals pathogenesis evolution and contrasting karyotype dynamics via intercentromeric recombination or chromosome fusion.</title>
        <authorList>
            <person name="Coelho M.A."/>
            <person name="David-Palma M."/>
            <person name="Shea T."/>
            <person name="Bowers K."/>
            <person name="McGinley-Smith S."/>
            <person name="Mohammad A.W."/>
            <person name="Gnirke A."/>
            <person name="Yurkov A.M."/>
            <person name="Nowrousian M."/>
            <person name="Sun S."/>
            <person name="Cuomo C.A."/>
            <person name="Heitman J."/>
        </authorList>
    </citation>
    <scope>NUCLEOTIDE SEQUENCE [LARGE SCALE GENOMIC DNA]</scope>
    <source>
        <strain evidence="4 5">CBS 13917</strain>
    </source>
</reference>
<dbReference type="InterPro" id="IPR036291">
    <property type="entry name" value="NAD(P)-bd_dom_sf"/>
</dbReference>
<dbReference type="InterPro" id="IPR050425">
    <property type="entry name" value="NAD(P)_dehydrat-like"/>
</dbReference>
<feature type="domain" description="NAD-dependent epimerase/dehydratase" evidence="3">
    <location>
        <begin position="6"/>
        <end position="263"/>
    </location>
</feature>
<evidence type="ECO:0000256" key="2">
    <source>
        <dbReference type="ARBA" id="ARBA00023445"/>
    </source>
</evidence>
<evidence type="ECO:0000313" key="5">
    <source>
        <dbReference type="Proteomes" id="UP001388673"/>
    </source>
</evidence>
<name>A0AAW0Z0R8_9TREE</name>
<dbReference type="EMBL" id="JBCAWK010000005">
    <property type="protein sequence ID" value="KAK8858927.1"/>
    <property type="molecule type" value="Genomic_DNA"/>
</dbReference>
<evidence type="ECO:0000256" key="1">
    <source>
        <dbReference type="ARBA" id="ARBA00023002"/>
    </source>
</evidence>
<dbReference type="Proteomes" id="UP001388673">
    <property type="component" value="Unassembled WGS sequence"/>
</dbReference>